<dbReference type="PANTHER" id="PTHR43675">
    <property type="entry name" value="ARSENITE METHYLTRANSFERASE"/>
    <property type="match status" value="1"/>
</dbReference>
<dbReference type="InterPro" id="IPR029063">
    <property type="entry name" value="SAM-dependent_MTases_sf"/>
</dbReference>
<dbReference type="InterPro" id="IPR026669">
    <property type="entry name" value="Arsenite_MeTrfase-like"/>
</dbReference>
<evidence type="ECO:0000256" key="7">
    <source>
        <dbReference type="ARBA" id="ARBA00047943"/>
    </source>
</evidence>
<dbReference type="InterPro" id="IPR001763">
    <property type="entry name" value="Rhodanese-like_dom"/>
</dbReference>
<dbReference type="InterPro" id="IPR036873">
    <property type="entry name" value="Rhodanese-like_dom_sf"/>
</dbReference>
<dbReference type="EMBL" id="JARJLG010000140">
    <property type="protein sequence ID" value="KAJ7737909.1"/>
    <property type="molecule type" value="Genomic_DNA"/>
</dbReference>
<dbReference type="CDD" id="cd02440">
    <property type="entry name" value="AdoMet_MTases"/>
    <property type="match status" value="1"/>
</dbReference>
<keyword evidence="10" id="KW-0489">Methyltransferase</keyword>
<dbReference type="Pfam" id="PF00581">
    <property type="entry name" value="Rhodanese"/>
    <property type="match status" value="1"/>
</dbReference>
<evidence type="ECO:0000313" key="11">
    <source>
        <dbReference type="Proteomes" id="UP001215280"/>
    </source>
</evidence>
<comment type="catalytic activity">
    <reaction evidence="7">
        <text>arsenic triglutathione + 2 [thioredoxin]-dithiol + 2 S-adenosyl-L-methionine + H2O = dimethylarsinous acid + 2 [thioredoxin]-disulfide + 3 glutathione + 2 S-adenosyl-L-homocysteine + 2 H(+)</text>
        <dbReference type="Rhea" id="RHEA:69464"/>
        <dbReference type="Rhea" id="RHEA-COMP:10698"/>
        <dbReference type="Rhea" id="RHEA-COMP:10700"/>
        <dbReference type="ChEBI" id="CHEBI:15377"/>
        <dbReference type="ChEBI" id="CHEBI:15378"/>
        <dbReference type="ChEBI" id="CHEBI:23808"/>
        <dbReference type="ChEBI" id="CHEBI:29950"/>
        <dbReference type="ChEBI" id="CHEBI:50058"/>
        <dbReference type="ChEBI" id="CHEBI:57856"/>
        <dbReference type="ChEBI" id="CHEBI:57925"/>
        <dbReference type="ChEBI" id="CHEBI:59789"/>
        <dbReference type="ChEBI" id="CHEBI:183640"/>
        <dbReference type="EC" id="2.1.1.137"/>
    </reaction>
</comment>
<evidence type="ECO:0000259" key="9">
    <source>
        <dbReference type="PROSITE" id="PS50206"/>
    </source>
</evidence>
<dbReference type="SUPFAM" id="SSF53335">
    <property type="entry name" value="S-adenosyl-L-methionine-dependent methyltransferases"/>
    <property type="match status" value="1"/>
</dbReference>
<organism evidence="10 11">
    <name type="scientific">Mycena maculata</name>
    <dbReference type="NCBI Taxonomy" id="230809"/>
    <lineage>
        <taxon>Eukaryota</taxon>
        <taxon>Fungi</taxon>
        <taxon>Dikarya</taxon>
        <taxon>Basidiomycota</taxon>
        <taxon>Agaricomycotina</taxon>
        <taxon>Agaricomycetes</taxon>
        <taxon>Agaricomycetidae</taxon>
        <taxon>Agaricales</taxon>
        <taxon>Marasmiineae</taxon>
        <taxon>Mycenaceae</taxon>
        <taxon>Mycena</taxon>
    </lineage>
</organism>
<name>A0AAD7IB82_9AGAR</name>
<dbReference type="Gene3D" id="3.40.50.150">
    <property type="entry name" value="Vaccinia Virus protein VP39"/>
    <property type="match status" value="1"/>
</dbReference>
<reference evidence="10" key="1">
    <citation type="submission" date="2023-03" db="EMBL/GenBank/DDBJ databases">
        <title>Massive genome expansion in bonnet fungi (Mycena s.s.) driven by repeated elements and novel gene families across ecological guilds.</title>
        <authorList>
            <consortium name="Lawrence Berkeley National Laboratory"/>
            <person name="Harder C.B."/>
            <person name="Miyauchi S."/>
            <person name="Viragh M."/>
            <person name="Kuo A."/>
            <person name="Thoen E."/>
            <person name="Andreopoulos B."/>
            <person name="Lu D."/>
            <person name="Skrede I."/>
            <person name="Drula E."/>
            <person name="Henrissat B."/>
            <person name="Morin E."/>
            <person name="Kohler A."/>
            <person name="Barry K."/>
            <person name="LaButti K."/>
            <person name="Morin E."/>
            <person name="Salamov A."/>
            <person name="Lipzen A."/>
            <person name="Mereny Z."/>
            <person name="Hegedus B."/>
            <person name="Baldrian P."/>
            <person name="Stursova M."/>
            <person name="Weitz H."/>
            <person name="Taylor A."/>
            <person name="Grigoriev I.V."/>
            <person name="Nagy L.G."/>
            <person name="Martin F."/>
            <person name="Kauserud H."/>
        </authorList>
    </citation>
    <scope>NUCLEOTIDE SEQUENCE</scope>
    <source>
        <strain evidence="10">CBHHK188m</strain>
    </source>
</reference>
<comment type="catalytic activity">
    <reaction evidence="8">
        <text>arsenic triglutathione + 3 [thioredoxin]-dithiol + 3 S-adenosyl-L-methionine = trimethylarsine + 3 [thioredoxin]-disulfide + 3 glutathione + 3 S-adenosyl-L-homocysteine + 3 H(+)</text>
        <dbReference type="Rhea" id="RHEA:69432"/>
        <dbReference type="Rhea" id="RHEA-COMP:10698"/>
        <dbReference type="Rhea" id="RHEA-COMP:10700"/>
        <dbReference type="ChEBI" id="CHEBI:15378"/>
        <dbReference type="ChEBI" id="CHEBI:27130"/>
        <dbReference type="ChEBI" id="CHEBI:29950"/>
        <dbReference type="ChEBI" id="CHEBI:50058"/>
        <dbReference type="ChEBI" id="CHEBI:57856"/>
        <dbReference type="ChEBI" id="CHEBI:57925"/>
        <dbReference type="ChEBI" id="CHEBI:59789"/>
        <dbReference type="ChEBI" id="CHEBI:183640"/>
        <dbReference type="EC" id="2.1.1.137"/>
    </reaction>
</comment>
<dbReference type="PROSITE" id="PS50206">
    <property type="entry name" value="RHODANESE_3"/>
    <property type="match status" value="1"/>
</dbReference>
<dbReference type="GO" id="GO:0030791">
    <property type="term" value="F:arsenite methyltransferase activity"/>
    <property type="evidence" value="ECO:0007669"/>
    <property type="project" value="UniProtKB-EC"/>
</dbReference>
<dbReference type="GO" id="GO:0032259">
    <property type="term" value="P:methylation"/>
    <property type="evidence" value="ECO:0007669"/>
    <property type="project" value="UniProtKB-KW"/>
</dbReference>
<dbReference type="SUPFAM" id="SSF52821">
    <property type="entry name" value="Rhodanese/Cell cycle control phosphatase"/>
    <property type="match status" value="1"/>
</dbReference>
<protein>
    <recommendedName>
        <fullName evidence="5">Arsenite methyltransferase</fullName>
        <ecNumber evidence="4">2.1.1.137</ecNumber>
    </recommendedName>
</protein>
<comment type="similarity">
    <text evidence="3">Belongs to the methyltransferase superfamily. Arsenite methyltransferase family.</text>
</comment>
<evidence type="ECO:0000256" key="2">
    <source>
        <dbReference type="ARBA" id="ARBA00022691"/>
    </source>
</evidence>
<keyword evidence="11" id="KW-1185">Reference proteome</keyword>
<proteinExistence type="inferred from homology"/>
<evidence type="ECO:0000256" key="3">
    <source>
        <dbReference type="ARBA" id="ARBA00034487"/>
    </source>
</evidence>
<dbReference type="PANTHER" id="PTHR43675:SF8">
    <property type="entry name" value="ARSENITE METHYLTRANSFERASE"/>
    <property type="match status" value="1"/>
</dbReference>
<keyword evidence="1" id="KW-0808">Transferase</keyword>
<evidence type="ECO:0000256" key="6">
    <source>
        <dbReference type="ARBA" id="ARBA00047941"/>
    </source>
</evidence>
<dbReference type="Gene3D" id="3.40.250.10">
    <property type="entry name" value="Rhodanese-like domain"/>
    <property type="match status" value="1"/>
</dbReference>
<dbReference type="SMART" id="SM00450">
    <property type="entry name" value="RHOD"/>
    <property type="match status" value="1"/>
</dbReference>
<evidence type="ECO:0000313" key="10">
    <source>
        <dbReference type="EMBL" id="KAJ7737909.1"/>
    </source>
</evidence>
<accession>A0AAD7IB82</accession>
<evidence type="ECO:0000256" key="8">
    <source>
        <dbReference type="ARBA" id="ARBA00048428"/>
    </source>
</evidence>
<feature type="domain" description="Rhodanese" evidence="9">
    <location>
        <begin position="323"/>
        <end position="421"/>
    </location>
</feature>
<dbReference type="EC" id="2.1.1.137" evidence="4"/>
<dbReference type="Proteomes" id="UP001215280">
    <property type="component" value="Unassembled WGS sequence"/>
</dbReference>
<gene>
    <name evidence="10" type="ORF">DFH07DRAFT_892863</name>
</gene>
<sequence>MTKYDDTFLIESVKQAYSSVAKTGSAPEYAAEVAESVGYTRDQLESIPKESHMGLGCGNPTVTATLKPGENVLDLGSGGGIDIFLAALKIGAQGKAVGLDISTDMVKRARENARKRGLFPPHVSFVECSLADTLPINSNSIDCVLSNCVINLLPQSGKNHIFKEIYRVLKPGGRLVLDDILSKEELPAHIRDDMKQYISCIGGAIQVHEYNELLDSAGFKESMFVDSEADLNIYLMAANAGSMPITCCSLGPEKAQMSSSRTVDMDLNQWAASYQIYSRKPNDSSGIVCSEPLERWWDAFPVGWSTDVAPISPTELAAMLRNDPADVSVIDVRGEDRDGGHINGSFHFPAQTFHNQLAEFHGQFAAAGAVVFYCGGSVGRGPRCAGWYQDFLHANAIPGPTVLILNGGFRRWAEESGDMDAT</sequence>
<dbReference type="Pfam" id="PF13847">
    <property type="entry name" value="Methyltransf_31"/>
    <property type="match status" value="1"/>
</dbReference>
<evidence type="ECO:0000256" key="5">
    <source>
        <dbReference type="ARBA" id="ARBA00034545"/>
    </source>
</evidence>
<evidence type="ECO:0000256" key="1">
    <source>
        <dbReference type="ARBA" id="ARBA00022679"/>
    </source>
</evidence>
<evidence type="ECO:0000256" key="4">
    <source>
        <dbReference type="ARBA" id="ARBA00034521"/>
    </source>
</evidence>
<dbReference type="InterPro" id="IPR025714">
    <property type="entry name" value="Methyltranfer_dom"/>
</dbReference>
<keyword evidence="2" id="KW-0949">S-adenosyl-L-methionine</keyword>
<dbReference type="AlphaFoldDB" id="A0AAD7IB82"/>
<comment type="caution">
    <text evidence="10">The sequence shown here is derived from an EMBL/GenBank/DDBJ whole genome shotgun (WGS) entry which is preliminary data.</text>
</comment>
<comment type="catalytic activity">
    <reaction evidence="6">
        <text>arsenic triglutathione + [thioredoxin]-dithiol + S-adenosyl-L-methionine + 2 H2O = methylarsonous acid + [thioredoxin]-disulfide + 3 glutathione + S-adenosyl-L-homocysteine + H(+)</text>
        <dbReference type="Rhea" id="RHEA:69460"/>
        <dbReference type="Rhea" id="RHEA-COMP:10698"/>
        <dbReference type="Rhea" id="RHEA-COMP:10700"/>
        <dbReference type="ChEBI" id="CHEBI:15377"/>
        <dbReference type="ChEBI" id="CHEBI:15378"/>
        <dbReference type="ChEBI" id="CHEBI:17826"/>
        <dbReference type="ChEBI" id="CHEBI:29950"/>
        <dbReference type="ChEBI" id="CHEBI:50058"/>
        <dbReference type="ChEBI" id="CHEBI:57856"/>
        <dbReference type="ChEBI" id="CHEBI:57925"/>
        <dbReference type="ChEBI" id="CHEBI:59789"/>
        <dbReference type="ChEBI" id="CHEBI:183640"/>
        <dbReference type="EC" id="2.1.1.137"/>
    </reaction>
</comment>